<evidence type="ECO:0000256" key="6">
    <source>
        <dbReference type="ARBA" id="ARBA00022519"/>
    </source>
</evidence>
<evidence type="ECO:0000256" key="11">
    <source>
        <dbReference type="SAM" id="MobiDB-lite"/>
    </source>
</evidence>
<keyword evidence="7" id="KW-0812">Transmembrane</keyword>
<gene>
    <name evidence="12" type="ORF">E2L00_01870</name>
</gene>
<dbReference type="EMBL" id="SOYS01000001">
    <property type="protein sequence ID" value="NIY46299.1"/>
    <property type="molecule type" value="Genomic_DNA"/>
</dbReference>
<evidence type="ECO:0000313" key="13">
    <source>
        <dbReference type="Proteomes" id="UP000697927"/>
    </source>
</evidence>
<keyword evidence="4" id="KW-0813">Transport</keyword>
<evidence type="ECO:0000256" key="10">
    <source>
        <dbReference type="ARBA" id="ARBA00030772"/>
    </source>
</evidence>
<proteinExistence type="inferred from homology"/>
<keyword evidence="9" id="KW-0472">Membrane</keyword>
<dbReference type="RefSeq" id="WP_167606185.1">
    <property type="nucleotide sequence ID" value="NZ_SOYS01000001.1"/>
</dbReference>
<dbReference type="Pfam" id="PF01203">
    <property type="entry name" value="T2SSN"/>
    <property type="match status" value="1"/>
</dbReference>
<dbReference type="PROSITE" id="PS01142">
    <property type="entry name" value="T2SP_N"/>
    <property type="match status" value="1"/>
</dbReference>
<sequence length="247" mass="27673">MRRWLRWGGLFLLLYVVCLLVSAPARLLTPFTSDRLQFTVISGTLWQGKAEQLRWRNRLLGNLSWRWGWHHGLPVIRLALTAGEVGEGRITVGWLRHWQLSTGRWQLPISRLPAIFGYAVPLEGQGHLVLALDNASFNAGKCLMLTASVEWRQAQLSILGQTTSLGEPRLQLRCEPQRLLFTFHPQQPPLKLFGEGSLDRSGNYHFRGGIGAPEALPAQWQQAVEVATSPGEDGSRKTEVAGIWPGK</sequence>
<comment type="similarity">
    <text evidence="2">Belongs to the GSP N family.</text>
</comment>
<evidence type="ECO:0000256" key="9">
    <source>
        <dbReference type="ARBA" id="ARBA00023136"/>
    </source>
</evidence>
<dbReference type="InterPro" id="IPR000645">
    <property type="entry name" value="T2SS_GspN_CS"/>
</dbReference>
<reference evidence="12 13" key="1">
    <citation type="journal article" date="2020" name="Microorganisms">
        <title>Polyphasic Characterisation of Cedecea colo sp. nov., a New Enteric Bacterium Isolated from the Koala Hindgut.</title>
        <authorList>
            <person name="Boath J.M."/>
            <person name="Dakhal S."/>
            <person name="Van T.T.H."/>
            <person name="Moore R.J."/>
            <person name="Dekiwadia C."/>
            <person name="Macreadie I.G."/>
        </authorList>
    </citation>
    <scope>NUCLEOTIDE SEQUENCE [LARGE SCALE GENOMIC DNA]</scope>
    <source>
        <strain evidence="12 13">ZA</strain>
    </source>
</reference>
<comment type="caution">
    <text evidence="12">The sequence shown here is derived from an EMBL/GenBank/DDBJ whole genome shotgun (WGS) entry which is preliminary data.</text>
</comment>
<evidence type="ECO:0000256" key="1">
    <source>
        <dbReference type="ARBA" id="ARBA00004533"/>
    </source>
</evidence>
<evidence type="ECO:0000256" key="7">
    <source>
        <dbReference type="ARBA" id="ARBA00022692"/>
    </source>
</evidence>
<evidence type="ECO:0000256" key="2">
    <source>
        <dbReference type="ARBA" id="ARBA00007208"/>
    </source>
</evidence>
<keyword evidence="8" id="KW-0653">Protein transport</keyword>
<evidence type="ECO:0000256" key="4">
    <source>
        <dbReference type="ARBA" id="ARBA00022448"/>
    </source>
</evidence>
<keyword evidence="5" id="KW-1003">Cell membrane</keyword>
<feature type="region of interest" description="Disordered" evidence="11">
    <location>
        <begin position="228"/>
        <end position="247"/>
    </location>
</feature>
<dbReference type="InterPro" id="IPR022792">
    <property type="entry name" value="T2SS_protein-GspN"/>
</dbReference>
<dbReference type="Proteomes" id="UP000697927">
    <property type="component" value="Unassembled WGS sequence"/>
</dbReference>
<protein>
    <recommendedName>
        <fullName evidence="3">Type II secretion system protein N</fullName>
    </recommendedName>
    <alternativeName>
        <fullName evidence="10">General secretion pathway protein N</fullName>
    </alternativeName>
</protein>
<organism evidence="12 13">
    <name type="scientific">Cedecea colo</name>
    <dbReference type="NCBI Taxonomy" id="2552946"/>
    <lineage>
        <taxon>Bacteria</taxon>
        <taxon>Pseudomonadati</taxon>
        <taxon>Pseudomonadota</taxon>
        <taxon>Gammaproteobacteria</taxon>
        <taxon>Enterobacterales</taxon>
        <taxon>Enterobacteriaceae</taxon>
        <taxon>Cedecea</taxon>
    </lineage>
</organism>
<keyword evidence="6" id="KW-0997">Cell inner membrane</keyword>
<evidence type="ECO:0000256" key="8">
    <source>
        <dbReference type="ARBA" id="ARBA00022927"/>
    </source>
</evidence>
<keyword evidence="13" id="KW-1185">Reference proteome</keyword>
<accession>A0ABX0VGR2</accession>
<comment type="subcellular location">
    <subcellularLocation>
        <location evidence="1">Cell inner membrane</location>
    </subcellularLocation>
</comment>
<evidence type="ECO:0000313" key="12">
    <source>
        <dbReference type="EMBL" id="NIY46299.1"/>
    </source>
</evidence>
<evidence type="ECO:0000256" key="5">
    <source>
        <dbReference type="ARBA" id="ARBA00022475"/>
    </source>
</evidence>
<evidence type="ECO:0000256" key="3">
    <source>
        <dbReference type="ARBA" id="ARBA00021563"/>
    </source>
</evidence>
<name>A0ABX0VGR2_9ENTR</name>